<feature type="active site" description="Charge relay system" evidence="6">
    <location>
        <position position="184"/>
    </location>
</feature>
<organism evidence="10 11">
    <name type="scientific">Myriangium duriaei CBS 260.36</name>
    <dbReference type="NCBI Taxonomy" id="1168546"/>
    <lineage>
        <taxon>Eukaryota</taxon>
        <taxon>Fungi</taxon>
        <taxon>Dikarya</taxon>
        <taxon>Ascomycota</taxon>
        <taxon>Pezizomycotina</taxon>
        <taxon>Dothideomycetes</taxon>
        <taxon>Dothideomycetidae</taxon>
        <taxon>Myriangiales</taxon>
        <taxon>Myriangiaceae</taxon>
        <taxon>Myriangium</taxon>
    </lineage>
</organism>
<dbReference type="PROSITE" id="PS51892">
    <property type="entry name" value="SUBTILASE"/>
    <property type="match status" value="1"/>
</dbReference>
<dbReference type="Proteomes" id="UP000799439">
    <property type="component" value="Unassembled WGS sequence"/>
</dbReference>
<dbReference type="InterPro" id="IPR037045">
    <property type="entry name" value="S8pro/Inhibitor_I9_sf"/>
</dbReference>
<dbReference type="OrthoDB" id="206201at2759"/>
<evidence type="ECO:0000256" key="5">
    <source>
        <dbReference type="ARBA" id="ARBA00022825"/>
    </source>
</evidence>
<dbReference type="InterPro" id="IPR015500">
    <property type="entry name" value="Peptidase_S8_subtilisin-rel"/>
</dbReference>
<dbReference type="Pfam" id="PF00082">
    <property type="entry name" value="Peptidase_S8"/>
    <property type="match status" value="1"/>
</dbReference>
<dbReference type="InterPro" id="IPR010259">
    <property type="entry name" value="S8pro/Inhibitor_I9"/>
</dbReference>
<keyword evidence="5 6" id="KW-0720">Serine protease</keyword>
<evidence type="ECO:0000259" key="9">
    <source>
        <dbReference type="Pfam" id="PF05922"/>
    </source>
</evidence>
<feature type="domain" description="Peptidase S8/S53" evidence="8">
    <location>
        <begin position="150"/>
        <end position="359"/>
    </location>
</feature>
<comment type="caution">
    <text evidence="10">The sequence shown here is derived from an EMBL/GenBank/DDBJ whole genome shotgun (WGS) entry which is preliminary data.</text>
</comment>
<dbReference type="InterPro" id="IPR050131">
    <property type="entry name" value="Peptidase_S8_subtilisin-like"/>
</dbReference>
<evidence type="ECO:0000313" key="11">
    <source>
        <dbReference type="Proteomes" id="UP000799439"/>
    </source>
</evidence>
<keyword evidence="4 6" id="KW-0378">Hydrolase</keyword>
<evidence type="ECO:0000256" key="4">
    <source>
        <dbReference type="ARBA" id="ARBA00022801"/>
    </source>
</evidence>
<reference evidence="10" key="1">
    <citation type="journal article" date="2020" name="Stud. Mycol.">
        <title>101 Dothideomycetes genomes: a test case for predicting lifestyles and emergence of pathogens.</title>
        <authorList>
            <person name="Haridas S."/>
            <person name="Albert R."/>
            <person name="Binder M."/>
            <person name="Bloem J."/>
            <person name="Labutti K."/>
            <person name="Salamov A."/>
            <person name="Andreopoulos B."/>
            <person name="Baker S."/>
            <person name="Barry K."/>
            <person name="Bills G."/>
            <person name="Bluhm B."/>
            <person name="Cannon C."/>
            <person name="Castanera R."/>
            <person name="Culley D."/>
            <person name="Daum C."/>
            <person name="Ezra D."/>
            <person name="Gonzalez J."/>
            <person name="Henrissat B."/>
            <person name="Kuo A."/>
            <person name="Liang C."/>
            <person name="Lipzen A."/>
            <person name="Lutzoni F."/>
            <person name="Magnuson J."/>
            <person name="Mondo S."/>
            <person name="Nolan M."/>
            <person name="Ohm R."/>
            <person name="Pangilinan J."/>
            <person name="Park H.-J."/>
            <person name="Ramirez L."/>
            <person name="Alfaro M."/>
            <person name="Sun H."/>
            <person name="Tritt A."/>
            <person name="Yoshinaga Y."/>
            <person name="Zwiers L.-H."/>
            <person name="Turgeon B."/>
            <person name="Goodwin S."/>
            <person name="Spatafora J."/>
            <person name="Crous P."/>
            <person name="Grigoriev I."/>
        </authorList>
    </citation>
    <scope>NUCLEOTIDE SEQUENCE</scope>
    <source>
        <strain evidence="10">CBS 260.36</strain>
    </source>
</reference>
<accession>A0A9P4JAE5</accession>
<name>A0A9P4JAE5_9PEZI</name>
<dbReference type="GO" id="GO:0005576">
    <property type="term" value="C:extracellular region"/>
    <property type="evidence" value="ECO:0007669"/>
    <property type="project" value="UniProtKB-ARBA"/>
</dbReference>
<feature type="chain" id="PRO_5040109457" evidence="7">
    <location>
        <begin position="17"/>
        <end position="395"/>
    </location>
</feature>
<dbReference type="GO" id="GO:0004252">
    <property type="term" value="F:serine-type endopeptidase activity"/>
    <property type="evidence" value="ECO:0007669"/>
    <property type="project" value="UniProtKB-UniRule"/>
</dbReference>
<dbReference type="InterPro" id="IPR034193">
    <property type="entry name" value="PCSK9_ProteinaseK-like"/>
</dbReference>
<feature type="active site" description="Charge relay system" evidence="6">
    <location>
        <position position="340"/>
    </location>
</feature>
<evidence type="ECO:0000259" key="8">
    <source>
        <dbReference type="Pfam" id="PF00082"/>
    </source>
</evidence>
<dbReference type="CDD" id="cd04077">
    <property type="entry name" value="Peptidases_S8_PCSK9_ProteinaseK_like"/>
    <property type="match status" value="1"/>
</dbReference>
<evidence type="ECO:0000256" key="6">
    <source>
        <dbReference type="PROSITE-ProRule" id="PRU01240"/>
    </source>
</evidence>
<dbReference type="AlphaFoldDB" id="A0A9P4JAE5"/>
<dbReference type="InterPro" id="IPR000209">
    <property type="entry name" value="Peptidase_S8/S53_dom"/>
</dbReference>
<comment type="similarity">
    <text evidence="1 6">Belongs to the peptidase S8 family.</text>
</comment>
<keyword evidence="11" id="KW-1185">Reference proteome</keyword>
<evidence type="ECO:0000256" key="7">
    <source>
        <dbReference type="SAM" id="SignalP"/>
    </source>
</evidence>
<feature type="active site" description="Charge relay system" evidence="6">
    <location>
        <position position="152"/>
    </location>
</feature>
<sequence length="395" mass="42412">MFQVLLLSFLFLASGAHRLSLPQSFDTSNRYLFTLNADIDADGHVKLLQDLQSKAVVKRQDGQAFEGVTHQYNLTNFQGYAEHFDSSVLQWLKSHSGLETIEPDRIWRQSGIVEQKDAQPSLSLISHRIDEGHDIYAYDSSAGAGTFGYVIDSGINVKHVEFEGRASLGYNAVKGAKFVDDTGHGTHMAGVMGSKTYGVAKKCKLIAVKAASGETSSVSQTLDAFTWAAKDIHKKKRQAKAVINISITGEYSKLFNDAVDAAFNAGITTVTCAGNFGSDAAKFSPASSKSAITVSSADMHYTRAKDANFGKHVDVFAPGVGIDGPWIGNQVAIKRASGTSQASANVAGLALYLKGLFNLPDAKTTAHKIYELATPGVVKDPKDSKNLFAYNGSDK</sequence>
<dbReference type="EMBL" id="ML996082">
    <property type="protein sequence ID" value="KAF2156377.1"/>
    <property type="molecule type" value="Genomic_DNA"/>
</dbReference>
<evidence type="ECO:0000256" key="3">
    <source>
        <dbReference type="ARBA" id="ARBA00022729"/>
    </source>
</evidence>
<dbReference type="GO" id="GO:0006508">
    <property type="term" value="P:proteolysis"/>
    <property type="evidence" value="ECO:0007669"/>
    <property type="project" value="UniProtKB-KW"/>
</dbReference>
<dbReference type="SUPFAM" id="SSF54897">
    <property type="entry name" value="Protease propeptides/inhibitors"/>
    <property type="match status" value="1"/>
</dbReference>
<evidence type="ECO:0000256" key="2">
    <source>
        <dbReference type="ARBA" id="ARBA00022670"/>
    </source>
</evidence>
<keyword evidence="3 7" id="KW-0732">Signal</keyword>
<feature type="domain" description="Inhibitor I9" evidence="9">
    <location>
        <begin position="40"/>
        <end position="108"/>
    </location>
</feature>
<dbReference type="PANTHER" id="PTHR43806">
    <property type="entry name" value="PEPTIDASE S8"/>
    <property type="match status" value="1"/>
</dbReference>
<dbReference type="PRINTS" id="PR00723">
    <property type="entry name" value="SUBTILISIN"/>
</dbReference>
<proteinExistence type="inferred from homology"/>
<dbReference type="Gene3D" id="3.30.70.80">
    <property type="entry name" value="Peptidase S8 propeptide/proteinase inhibitor I9"/>
    <property type="match status" value="1"/>
</dbReference>
<dbReference type="SUPFAM" id="SSF52743">
    <property type="entry name" value="Subtilisin-like"/>
    <property type="match status" value="1"/>
</dbReference>
<keyword evidence="2 6" id="KW-0645">Protease</keyword>
<gene>
    <name evidence="10" type="ORF">K461DRAFT_265770</name>
</gene>
<evidence type="ECO:0000313" key="10">
    <source>
        <dbReference type="EMBL" id="KAF2156377.1"/>
    </source>
</evidence>
<feature type="signal peptide" evidence="7">
    <location>
        <begin position="1"/>
        <end position="16"/>
    </location>
</feature>
<protein>
    <submittedName>
        <fullName evidence="10">Alkaline protease</fullName>
    </submittedName>
</protein>
<dbReference type="Gene3D" id="3.40.50.200">
    <property type="entry name" value="Peptidase S8/S53 domain"/>
    <property type="match status" value="1"/>
</dbReference>
<dbReference type="PANTHER" id="PTHR43806:SF58">
    <property type="entry name" value="ALKALINE PROTEASE 1-RELATED"/>
    <property type="match status" value="1"/>
</dbReference>
<dbReference type="Pfam" id="PF05922">
    <property type="entry name" value="Inhibitor_I9"/>
    <property type="match status" value="1"/>
</dbReference>
<dbReference type="InterPro" id="IPR036852">
    <property type="entry name" value="Peptidase_S8/S53_dom_sf"/>
</dbReference>
<evidence type="ECO:0000256" key="1">
    <source>
        <dbReference type="ARBA" id="ARBA00011073"/>
    </source>
</evidence>